<evidence type="ECO:0000313" key="5">
    <source>
        <dbReference type="EMBL" id="GLB65890.1"/>
    </source>
</evidence>
<comment type="caution">
    <text evidence="5">The sequence shown here is derived from an EMBL/GenBank/DDBJ whole genome shotgun (WGS) entry which is preliminary data.</text>
</comment>
<dbReference type="InterPro" id="IPR050902">
    <property type="entry name" value="ABC_Transporter_SBP"/>
</dbReference>
<accession>A0ABQ5MQA3</accession>
<gene>
    <name evidence="5" type="ORF">AHIS1636_03290</name>
</gene>
<dbReference type="Pfam" id="PF01497">
    <property type="entry name" value="Peripla_BP_2"/>
    <property type="match status" value="1"/>
</dbReference>
<dbReference type="Gene3D" id="3.40.50.1980">
    <property type="entry name" value="Nitrogenase molybdenum iron protein domain"/>
    <property type="match status" value="2"/>
</dbReference>
<dbReference type="PANTHER" id="PTHR30535">
    <property type="entry name" value="VITAMIN B12-BINDING PROTEIN"/>
    <property type="match status" value="1"/>
</dbReference>
<dbReference type="PANTHER" id="PTHR30535:SF7">
    <property type="entry name" value="IRON(III) DICITRATE-BINDING PROTEIN"/>
    <property type="match status" value="1"/>
</dbReference>
<evidence type="ECO:0000256" key="1">
    <source>
        <dbReference type="ARBA" id="ARBA00008814"/>
    </source>
</evidence>
<dbReference type="InterPro" id="IPR002491">
    <property type="entry name" value="ABC_transptr_periplasmic_BD"/>
</dbReference>
<proteinExistence type="inferred from homology"/>
<organism evidence="5 6">
    <name type="scientific">Arthrobacter mangrovi</name>
    <dbReference type="NCBI Taxonomy" id="2966350"/>
    <lineage>
        <taxon>Bacteria</taxon>
        <taxon>Bacillati</taxon>
        <taxon>Actinomycetota</taxon>
        <taxon>Actinomycetes</taxon>
        <taxon>Micrococcales</taxon>
        <taxon>Micrococcaceae</taxon>
        <taxon>Arthrobacter</taxon>
    </lineage>
</organism>
<reference evidence="5 6" key="1">
    <citation type="journal article" date="2023" name="Int. J. Syst. Evol. Microbiol.">
        <title>Arthrobacter mangrovi sp. nov., an actinobacterium isolated from the rhizosphere of a mangrove.</title>
        <authorList>
            <person name="Hamada M."/>
            <person name="Saitou S."/>
            <person name="Enomoto N."/>
            <person name="Nanri K."/>
            <person name="Hidaka K."/>
            <person name="Miura T."/>
            <person name="Tamura T."/>
        </authorList>
    </citation>
    <scope>NUCLEOTIDE SEQUENCE [LARGE SCALE GENOMIC DNA]</scope>
    <source>
        <strain evidence="5 6">NBRC 112813</strain>
    </source>
</reference>
<feature type="domain" description="Fe/B12 periplasmic-binding" evidence="4">
    <location>
        <begin position="79"/>
        <end position="347"/>
    </location>
</feature>
<feature type="region of interest" description="Disordered" evidence="2">
    <location>
        <begin position="30"/>
        <end position="56"/>
    </location>
</feature>
<sequence>MRTPAVFLRSLPVLAAASLLLSGCGGPAPAGAGPDPAAAGYPTDTTTAPDGGAAGSPSGFPFTVDNCGTKVTVSAPPERVVTIKSTSTELLLALGLGDRIVGTAFADGPVPEQWRQDLPVISEQLPAREPVLALEPDFVYAGWESNFSADGAGERASLGKLGINTYVSPAACREPGYQPDPLTFDGLFADIQEAGRIFGAGARADRLVAEQRRQLDAVVPDGKGLSALWYSSGSDTPYVGGGTGAPQLVMEAAGLRNIAADVDQAWSPLSWEAVADRNPDVIVLVDSSWSSVKKKIGVLEQHPVISRLDAVKEGRYLVVPFAASEAGIRSVETVQSLADQLAKLEAP</sequence>
<evidence type="ECO:0000256" key="3">
    <source>
        <dbReference type="SAM" id="SignalP"/>
    </source>
</evidence>
<feature type="chain" id="PRO_5045318042" evidence="3">
    <location>
        <begin position="33"/>
        <end position="347"/>
    </location>
</feature>
<evidence type="ECO:0000259" key="4">
    <source>
        <dbReference type="PROSITE" id="PS50983"/>
    </source>
</evidence>
<keyword evidence="3" id="KW-0732">Signal</keyword>
<protein>
    <submittedName>
        <fullName evidence="5">ABC transporter substrate-binding protein</fullName>
    </submittedName>
</protein>
<feature type="signal peptide" evidence="3">
    <location>
        <begin position="1"/>
        <end position="32"/>
    </location>
</feature>
<dbReference type="NCBIfam" id="TIGR03868">
    <property type="entry name" value="F420-O_ABCperi"/>
    <property type="match status" value="1"/>
</dbReference>
<dbReference type="PROSITE" id="PS51257">
    <property type="entry name" value="PROKAR_LIPOPROTEIN"/>
    <property type="match status" value="1"/>
</dbReference>
<keyword evidence="6" id="KW-1185">Reference proteome</keyword>
<dbReference type="InterPro" id="IPR022287">
    <property type="entry name" value="ABC_trnsptr_F420-0_sub-bd_pred"/>
</dbReference>
<dbReference type="RefSeq" id="WP_264794053.1">
    <property type="nucleotide sequence ID" value="NZ_BRVS01000001.1"/>
</dbReference>
<evidence type="ECO:0000256" key="2">
    <source>
        <dbReference type="SAM" id="MobiDB-lite"/>
    </source>
</evidence>
<dbReference type="PROSITE" id="PS50983">
    <property type="entry name" value="FE_B12_PBP"/>
    <property type="match status" value="1"/>
</dbReference>
<dbReference type="SUPFAM" id="SSF53807">
    <property type="entry name" value="Helical backbone' metal receptor"/>
    <property type="match status" value="1"/>
</dbReference>
<dbReference type="EMBL" id="BRVS01000001">
    <property type="protein sequence ID" value="GLB65890.1"/>
    <property type="molecule type" value="Genomic_DNA"/>
</dbReference>
<dbReference type="Proteomes" id="UP001209654">
    <property type="component" value="Unassembled WGS sequence"/>
</dbReference>
<name>A0ABQ5MQA3_9MICC</name>
<evidence type="ECO:0000313" key="6">
    <source>
        <dbReference type="Proteomes" id="UP001209654"/>
    </source>
</evidence>
<comment type="similarity">
    <text evidence="1">Belongs to the bacterial solute-binding protein 8 family.</text>
</comment>